<name>A0ABU0QD54_STRAH</name>
<dbReference type="InterPro" id="IPR049457">
    <property type="entry name" value="Emfourin"/>
</dbReference>
<evidence type="ECO:0000313" key="2">
    <source>
        <dbReference type="Proteomes" id="UP001243364"/>
    </source>
</evidence>
<proteinExistence type="predicted"/>
<reference evidence="1 2" key="1">
    <citation type="submission" date="2023-07" db="EMBL/GenBank/DDBJ databases">
        <title>Comparative genomics of wheat-associated soil bacteria to identify genetic determinants of phenazine resistance.</title>
        <authorList>
            <person name="Mouncey N."/>
        </authorList>
    </citation>
    <scope>NUCLEOTIDE SEQUENCE [LARGE SCALE GENOMIC DNA]</scope>
    <source>
        <strain evidence="1 2">W4I19-2</strain>
    </source>
</reference>
<organism evidence="1 2">
    <name type="scientific">Streptomyces achromogenes</name>
    <dbReference type="NCBI Taxonomy" id="67255"/>
    <lineage>
        <taxon>Bacteria</taxon>
        <taxon>Bacillati</taxon>
        <taxon>Actinomycetota</taxon>
        <taxon>Actinomycetes</taxon>
        <taxon>Kitasatosporales</taxon>
        <taxon>Streptomycetaceae</taxon>
        <taxon>Streptomyces</taxon>
    </lineage>
</organism>
<evidence type="ECO:0000313" key="1">
    <source>
        <dbReference type="EMBL" id="MDQ0688579.1"/>
    </source>
</evidence>
<gene>
    <name evidence="1" type="ORF">QFZ56_007542</name>
</gene>
<protein>
    <submittedName>
        <fullName evidence="1">Uncharacterized protein</fullName>
    </submittedName>
</protein>
<comment type="caution">
    <text evidence="1">The sequence shown here is derived from an EMBL/GenBank/DDBJ whole genome shotgun (WGS) entry which is preliminary data.</text>
</comment>
<dbReference type="Proteomes" id="UP001243364">
    <property type="component" value="Unassembled WGS sequence"/>
</dbReference>
<dbReference type="Pfam" id="PF20242">
    <property type="entry name" value="Emfourin"/>
    <property type="match status" value="1"/>
</dbReference>
<keyword evidence="2" id="KW-1185">Reference proteome</keyword>
<dbReference type="EMBL" id="JAUSYA010000001">
    <property type="protein sequence ID" value="MDQ0688579.1"/>
    <property type="molecule type" value="Genomic_DNA"/>
</dbReference>
<dbReference type="RefSeq" id="WP_307049241.1">
    <property type="nucleotide sequence ID" value="NZ_JAUSYA010000001.1"/>
</dbReference>
<sequence length="108" mass="11087">MRVTLATHGGLAAPVLAGLPPDVVDSHALPESAAAELSRLVAAAVPAAAAPAAAAGDPEPRRRAPDAMSYSITVEEGGHSSVLVQSDTDMSPEFAALLRWLKEHVARE</sequence>
<accession>A0ABU0QD54</accession>